<feature type="domain" description="RNA polymerase sigma-70 region 2" evidence="5">
    <location>
        <begin position="26"/>
        <end position="93"/>
    </location>
</feature>
<dbReference type="SUPFAM" id="SSF88946">
    <property type="entry name" value="Sigma2 domain of RNA polymerase sigma factors"/>
    <property type="match status" value="1"/>
</dbReference>
<dbReference type="Pfam" id="PF08281">
    <property type="entry name" value="Sigma70_r4_2"/>
    <property type="match status" value="1"/>
</dbReference>
<dbReference type="Gene3D" id="1.10.1740.10">
    <property type="match status" value="1"/>
</dbReference>
<dbReference type="InterPro" id="IPR039425">
    <property type="entry name" value="RNA_pol_sigma-70-like"/>
</dbReference>
<dbReference type="Pfam" id="PF04542">
    <property type="entry name" value="Sigma70_r2"/>
    <property type="match status" value="1"/>
</dbReference>
<reference evidence="7 8" key="1">
    <citation type="submission" date="2016-10" db="EMBL/GenBank/DDBJ databases">
        <authorList>
            <person name="de Groot N.N."/>
        </authorList>
    </citation>
    <scope>NUCLEOTIDE SEQUENCE [LARGE SCALE GENOMIC DNA]</scope>
    <source>
        <strain evidence="7 8">DSM 18180</strain>
    </source>
</reference>
<organism evidence="7 8">
    <name type="scientific">Flaviramulus basaltis</name>
    <dbReference type="NCBI Taxonomy" id="369401"/>
    <lineage>
        <taxon>Bacteria</taxon>
        <taxon>Pseudomonadati</taxon>
        <taxon>Bacteroidota</taxon>
        <taxon>Flavobacteriia</taxon>
        <taxon>Flavobacteriales</taxon>
        <taxon>Flavobacteriaceae</taxon>
        <taxon>Flaviramulus</taxon>
    </lineage>
</organism>
<name>A0A1K2IQ15_9FLAO</name>
<dbReference type="EMBL" id="FPKV01000004">
    <property type="protein sequence ID" value="SFZ94346.1"/>
    <property type="molecule type" value="Genomic_DNA"/>
</dbReference>
<evidence type="ECO:0000256" key="2">
    <source>
        <dbReference type="ARBA" id="ARBA00023015"/>
    </source>
</evidence>
<accession>A0A1K2IQ15</accession>
<keyword evidence="4" id="KW-0804">Transcription</keyword>
<dbReference type="Proteomes" id="UP000182544">
    <property type="component" value="Unassembled WGS sequence"/>
</dbReference>
<dbReference type="SUPFAM" id="SSF88659">
    <property type="entry name" value="Sigma3 and sigma4 domains of RNA polymerase sigma factors"/>
    <property type="match status" value="1"/>
</dbReference>
<dbReference type="CDD" id="cd06171">
    <property type="entry name" value="Sigma70_r4"/>
    <property type="match status" value="1"/>
</dbReference>
<keyword evidence="8" id="KW-1185">Reference proteome</keyword>
<evidence type="ECO:0000259" key="6">
    <source>
        <dbReference type="Pfam" id="PF08281"/>
    </source>
</evidence>
<evidence type="ECO:0000259" key="5">
    <source>
        <dbReference type="Pfam" id="PF04542"/>
    </source>
</evidence>
<dbReference type="InterPro" id="IPR007627">
    <property type="entry name" value="RNA_pol_sigma70_r2"/>
</dbReference>
<evidence type="ECO:0000256" key="4">
    <source>
        <dbReference type="ARBA" id="ARBA00023163"/>
    </source>
</evidence>
<dbReference type="InterPro" id="IPR036388">
    <property type="entry name" value="WH-like_DNA-bd_sf"/>
</dbReference>
<dbReference type="GO" id="GO:0003677">
    <property type="term" value="F:DNA binding"/>
    <property type="evidence" value="ECO:0007669"/>
    <property type="project" value="InterPro"/>
</dbReference>
<dbReference type="GO" id="GO:0016987">
    <property type="term" value="F:sigma factor activity"/>
    <property type="evidence" value="ECO:0007669"/>
    <property type="project" value="UniProtKB-KW"/>
</dbReference>
<protein>
    <submittedName>
        <fullName evidence="7">RNA polymerase sigma-70 factor, ECF subfamily</fullName>
    </submittedName>
</protein>
<gene>
    <name evidence="7" type="ORF">SAMN05428642_104104</name>
</gene>
<dbReference type="InterPro" id="IPR014284">
    <property type="entry name" value="RNA_pol_sigma-70_dom"/>
</dbReference>
<dbReference type="InterPro" id="IPR013249">
    <property type="entry name" value="RNA_pol_sigma70_r4_t2"/>
</dbReference>
<evidence type="ECO:0000256" key="1">
    <source>
        <dbReference type="ARBA" id="ARBA00010641"/>
    </source>
</evidence>
<evidence type="ECO:0000313" key="8">
    <source>
        <dbReference type="Proteomes" id="UP000182544"/>
    </source>
</evidence>
<dbReference type="GO" id="GO:0006352">
    <property type="term" value="P:DNA-templated transcription initiation"/>
    <property type="evidence" value="ECO:0007669"/>
    <property type="project" value="InterPro"/>
</dbReference>
<dbReference type="STRING" id="369401.SAMN05428642_104104"/>
<keyword evidence="2" id="KW-0805">Transcription regulation</keyword>
<evidence type="ECO:0000313" key="7">
    <source>
        <dbReference type="EMBL" id="SFZ94346.1"/>
    </source>
</evidence>
<sequence>MTSTKLNTEQLIQLCKSGNQSAQLEIYNRYYKAMYNTSFRIVKNSFEAEDVMQDSFLLAFAQLESLREDSIFGAWLKRIVINKSIYHYKKKNKYQEVALDDMLYKIEDNSNGIDSDYEFTNLKAQQVLNIMKTLKDNYRIILTLNLIEGYDYEEISEIMNLSNANCRTIISRAKDSLRQKLQTAIEY</sequence>
<dbReference type="InterPro" id="IPR013325">
    <property type="entry name" value="RNA_pol_sigma_r2"/>
</dbReference>
<evidence type="ECO:0000256" key="3">
    <source>
        <dbReference type="ARBA" id="ARBA00023082"/>
    </source>
</evidence>
<dbReference type="AlphaFoldDB" id="A0A1K2IQ15"/>
<dbReference type="NCBIfam" id="TIGR02937">
    <property type="entry name" value="sigma70-ECF"/>
    <property type="match status" value="1"/>
</dbReference>
<proteinExistence type="inferred from homology"/>
<dbReference type="RefSeq" id="WP_072403288.1">
    <property type="nucleotide sequence ID" value="NZ_FPKV01000004.1"/>
</dbReference>
<dbReference type="InterPro" id="IPR013324">
    <property type="entry name" value="RNA_pol_sigma_r3/r4-like"/>
</dbReference>
<dbReference type="Gene3D" id="1.10.10.10">
    <property type="entry name" value="Winged helix-like DNA-binding domain superfamily/Winged helix DNA-binding domain"/>
    <property type="match status" value="1"/>
</dbReference>
<keyword evidence="3" id="KW-0731">Sigma factor</keyword>
<comment type="similarity">
    <text evidence="1">Belongs to the sigma-70 factor family. ECF subfamily.</text>
</comment>
<dbReference type="OrthoDB" id="1160671at2"/>
<feature type="domain" description="RNA polymerase sigma factor 70 region 4 type 2" evidence="6">
    <location>
        <begin position="125"/>
        <end position="176"/>
    </location>
</feature>
<dbReference type="PANTHER" id="PTHR43133:SF51">
    <property type="entry name" value="RNA POLYMERASE SIGMA FACTOR"/>
    <property type="match status" value="1"/>
</dbReference>
<dbReference type="PANTHER" id="PTHR43133">
    <property type="entry name" value="RNA POLYMERASE ECF-TYPE SIGMA FACTO"/>
    <property type="match status" value="1"/>
</dbReference>